<feature type="transmembrane region" description="Helical" evidence="2">
    <location>
        <begin position="285"/>
        <end position="313"/>
    </location>
</feature>
<accession>A0A9P6R9T8</accession>
<dbReference type="AlphaFoldDB" id="A0A9P6R9T8"/>
<evidence type="ECO:0000256" key="2">
    <source>
        <dbReference type="SAM" id="Phobius"/>
    </source>
</evidence>
<feature type="region of interest" description="Disordered" evidence="1">
    <location>
        <begin position="575"/>
        <end position="599"/>
    </location>
</feature>
<evidence type="ECO:0000313" key="4">
    <source>
        <dbReference type="Proteomes" id="UP000823405"/>
    </source>
</evidence>
<evidence type="ECO:0000256" key="1">
    <source>
        <dbReference type="SAM" id="MobiDB-lite"/>
    </source>
</evidence>
<keyword evidence="2" id="KW-1133">Transmembrane helix</keyword>
<sequence>MSMAAAKASPATDLQKLMSARPTPNKSGISAYLFVSTTMNDGQLINLARQARNHGFSVVLNGFGGNDSDTQKRIAGINAACCGQAGPEWRIHPQLFRTFQVTEVPAFVLSKGESGTTDTFSKVTGAMAIPDALGLFANKSKLQFIPMAMDAYFQPMVAHSSGAANIQYQQGGAYLYGPLMDHRPTTLPILLEGSKRIDYELFTAEEEKALMDMRDKHLRSQLREEQILQRKAFMAAVYRSDWPKIIRRGNELCVPVLASHDAADWKDHLTCYAATRDMRDGALTVLGGVTFFVLAFVDHFVLGLFVLVVCYVANRIYLDEKKEAVPGIWTRLLYRIGVGGYAMGLRGNCKKYLGDGSPVWAGIAAVMELLTRTWTVDEYKYWLNRIVLVLIGMTAITVMLAYKVVTADEKIILRTPGIQDTVFSKNMIDQASFKALTLALAHAIGDINRGNYENQIKVLEAWMSAEVATHLSIRIKQIIKKQLDEHETGTQFFEFNPGPSSRDEYLYDPELKVHFVRGRMHFVNAAKDEVRPIVFTFKWQVDSYLPKATEFYWEFGDVIKDSRYLKQLRKSSKNVNTAQEWSRNQDLNQSGTARHKVTH</sequence>
<dbReference type="Pfam" id="PF09673">
    <property type="entry name" value="TrbC_Ftype"/>
    <property type="match status" value="1"/>
</dbReference>
<keyword evidence="2" id="KW-0472">Membrane</keyword>
<reference evidence="3" key="1">
    <citation type="journal article" date="2020" name="Fungal Divers.">
        <title>Resolving the Mortierellaceae phylogeny through synthesis of multi-gene phylogenetics and phylogenomics.</title>
        <authorList>
            <person name="Vandepol N."/>
            <person name="Liber J."/>
            <person name="Desiro A."/>
            <person name="Na H."/>
            <person name="Kennedy M."/>
            <person name="Barry K."/>
            <person name="Grigoriev I.V."/>
            <person name="Miller A.N."/>
            <person name="O'Donnell K."/>
            <person name="Stajich J.E."/>
            <person name="Bonito G."/>
        </authorList>
    </citation>
    <scope>NUCLEOTIDE SEQUENCE</scope>
    <source>
        <strain evidence="3">NVP60</strain>
    </source>
</reference>
<evidence type="ECO:0000313" key="3">
    <source>
        <dbReference type="EMBL" id="KAG0314076.1"/>
    </source>
</evidence>
<name>A0A9P6R9T8_9FUNG</name>
<gene>
    <name evidence="3" type="ORF">BGZ97_009658</name>
</gene>
<dbReference type="OrthoDB" id="10535421at2759"/>
<keyword evidence="4" id="KW-1185">Reference proteome</keyword>
<dbReference type="InterPro" id="IPR019106">
    <property type="entry name" value="T4SS_TrbC"/>
</dbReference>
<feature type="transmembrane region" description="Helical" evidence="2">
    <location>
        <begin position="382"/>
        <end position="405"/>
    </location>
</feature>
<feature type="compositionally biased region" description="Polar residues" evidence="1">
    <location>
        <begin position="575"/>
        <end position="592"/>
    </location>
</feature>
<keyword evidence="2" id="KW-0812">Transmembrane</keyword>
<feature type="region of interest" description="Disordered" evidence="1">
    <location>
        <begin position="1"/>
        <end position="23"/>
    </location>
</feature>
<dbReference type="Proteomes" id="UP000823405">
    <property type="component" value="Unassembled WGS sequence"/>
</dbReference>
<organism evidence="3 4">
    <name type="scientific">Linnemannia gamsii</name>
    <dbReference type="NCBI Taxonomy" id="64522"/>
    <lineage>
        <taxon>Eukaryota</taxon>
        <taxon>Fungi</taxon>
        <taxon>Fungi incertae sedis</taxon>
        <taxon>Mucoromycota</taxon>
        <taxon>Mortierellomycotina</taxon>
        <taxon>Mortierellomycetes</taxon>
        <taxon>Mortierellales</taxon>
        <taxon>Mortierellaceae</taxon>
        <taxon>Linnemannia</taxon>
    </lineage>
</organism>
<protein>
    <submittedName>
        <fullName evidence="3">Uncharacterized protein</fullName>
    </submittedName>
</protein>
<proteinExistence type="predicted"/>
<dbReference type="EMBL" id="JAAAIN010000470">
    <property type="protein sequence ID" value="KAG0314076.1"/>
    <property type="molecule type" value="Genomic_DNA"/>
</dbReference>
<comment type="caution">
    <text evidence="3">The sequence shown here is derived from an EMBL/GenBank/DDBJ whole genome shotgun (WGS) entry which is preliminary data.</text>
</comment>